<sequence length="105" mass="12270">MAAHSIFIFVSATLKNFLRLAKNNRVYQHTYPADLDIYPGAELKFLSTPSPSSPSPGYQFLLVFNLPSTYLVFYRIYDKLFDYLELLLNLVHVIDTFYHEHFRSS</sequence>
<dbReference type="EMBL" id="JASNQZ010000015">
    <property type="protein sequence ID" value="KAL0947820.1"/>
    <property type="molecule type" value="Genomic_DNA"/>
</dbReference>
<protein>
    <submittedName>
        <fullName evidence="1">Uncharacterized protein</fullName>
    </submittedName>
</protein>
<dbReference type="Proteomes" id="UP001556367">
    <property type="component" value="Unassembled WGS sequence"/>
</dbReference>
<comment type="caution">
    <text evidence="1">The sequence shown here is derived from an EMBL/GenBank/DDBJ whole genome shotgun (WGS) entry which is preliminary data.</text>
</comment>
<evidence type="ECO:0000313" key="2">
    <source>
        <dbReference type="Proteomes" id="UP001556367"/>
    </source>
</evidence>
<reference evidence="2" key="1">
    <citation type="submission" date="2024-06" db="EMBL/GenBank/DDBJ databases">
        <title>Multi-omics analyses provide insights into the biosynthesis of the anticancer antibiotic pleurotin in Hohenbuehelia grisea.</title>
        <authorList>
            <person name="Weaver J.A."/>
            <person name="Alberti F."/>
        </authorList>
    </citation>
    <scope>NUCLEOTIDE SEQUENCE [LARGE SCALE GENOMIC DNA]</scope>
    <source>
        <strain evidence="2">T-177</strain>
    </source>
</reference>
<gene>
    <name evidence="1" type="ORF">HGRIS_013888</name>
</gene>
<accession>A0ABR3IX81</accession>
<keyword evidence="2" id="KW-1185">Reference proteome</keyword>
<organism evidence="1 2">
    <name type="scientific">Hohenbuehelia grisea</name>
    <dbReference type="NCBI Taxonomy" id="104357"/>
    <lineage>
        <taxon>Eukaryota</taxon>
        <taxon>Fungi</taxon>
        <taxon>Dikarya</taxon>
        <taxon>Basidiomycota</taxon>
        <taxon>Agaricomycotina</taxon>
        <taxon>Agaricomycetes</taxon>
        <taxon>Agaricomycetidae</taxon>
        <taxon>Agaricales</taxon>
        <taxon>Pleurotineae</taxon>
        <taxon>Pleurotaceae</taxon>
        <taxon>Hohenbuehelia</taxon>
    </lineage>
</organism>
<evidence type="ECO:0000313" key="1">
    <source>
        <dbReference type="EMBL" id="KAL0947820.1"/>
    </source>
</evidence>
<proteinExistence type="predicted"/>
<name>A0ABR3IX81_9AGAR</name>